<accession>A0ABN8YQP7</accession>
<proteinExistence type="predicted"/>
<keyword evidence="3" id="KW-1185">Reference proteome</keyword>
<sequence length="94" mass="10174">MRAPYSKSRSQTLPRGDLGWSSRVPARLADPSTSGKESCLQEAERGGCQQVSEARPRASPERGDQVGQETKPESVLLIGLLLGDARGRKERVPS</sequence>
<feature type="compositionally biased region" description="Basic and acidic residues" evidence="1">
    <location>
        <begin position="54"/>
        <end position="64"/>
    </location>
</feature>
<evidence type="ECO:0000256" key="1">
    <source>
        <dbReference type="SAM" id="MobiDB-lite"/>
    </source>
</evidence>
<protein>
    <submittedName>
        <fullName evidence="2">Uncharacterized protein</fullName>
    </submittedName>
</protein>
<evidence type="ECO:0000313" key="3">
    <source>
        <dbReference type="Proteomes" id="UP001176941"/>
    </source>
</evidence>
<name>A0ABN8YQP7_RANTA</name>
<gene>
    <name evidence="2" type="ORF">MRATA1EN1_LOCUS12852</name>
</gene>
<dbReference type="Proteomes" id="UP001176941">
    <property type="component" value="Chromosome 21"/>
</dbReference>
<organism evidence="2 3">
    <name type="scientific">Rangifer tarandus platyrhynchus</name>
    <name type="common">Svalbard reindeer</name>
    <dbReference type="NCBI Taxonomy" id="3082113"/>
    <lineage>
        <taxon>Eukaryota</taxon>
        <taxon>Metazoa</taxon>
        <taxon>Chordata</taxon>
        <taxon>Craniata</taxon>
        <taxon>Vertebrata</taxon>
        <taxon>Euteleostomi</taxon>
        <taxon>Mammalia</taxon>
        <taxon>Eutheria</taxon>
        <taxon>Laurasiatheria</taxon>
        <taxon>Artiodactyla</taxon>
        <taxon>Ruminantia</taxon>
        <taxon>Pecora</taxon>
        <taxon>Cervidae</taxon>
        <taxon>Odocoileinae</taxon>
        <taxon>Rangifer</taxon>
    </lineage>
</organism>
<feature type="region of interest" description="Disordered" evidence="1">
    <location>
        <begin position="1"/>
        <end position="74"/>
    </location>
</feature>
<reference evidence="2" key="1">
    <citation type="submission" date="2023-04" db="EMBL/GenBank/DDBJ databases">
        <authorList>
            <consortium name="ELIXIR-Norway"/>
        </authorList>
    </citation>
    <scope>NUCLEOTIDE SEQUENCE [LARGE SCALE GENOMIC DNA]</scope>
</reference>
<evidence type="ECO:0000313" key="2">
    <source>
        <dbReference type="EMBL" id="CAI9163890.1"/>
    </source>
</evidence>
<dbReference type="EMBL" id="OX459957">
    <property type="protein sequence ID" value="CAI9163890.1"/>
    <property type="molecule type" value="Genomic_DNA"/>
</dbReference>